<evidence type="ECO:0000313" key="6">
    <source>
        <dbReference type="EMBL" id="CAI5714953.1"/>
    </source>
</evidence>
<dbReference type="InterPro" id="IPR036322">
    <property type="entry name" value="WD40_repeat_dom_sf"/>
</dbReference>
<keyword evidence="1 3" id="KW-0853">WD repeat</keyword>
<dbReference type="PANTHER" id="PTHR16017:SF0">
    <property type="entry name" value="WD REPEAT-CONTAINING PROTEIN 70"/>
    <property type="match status" value="1"/>
</dbReference>
<dbReference type="GO" id="GO:0005634">
    <property type="term" value="C:nucleus"/>
    <property type="evidence" value="ECO:0007669"/>
    <property type="project" value="TreeGrafter"/>
</dbReference>
<dbReference type="EMBL" id="CANTFL010000137">
    <property type="protein sequence ID" value="CAI5714953.1"/>
    <property type="molecule type" value="Genomic_DNA"/>
</dbReference>
<keyword evidence="7" id="KW-1185">Reference proteome</keyword>
<evidence type="ECO:0000256" key="4">
    <source>
        <dbReference type="SAM" id="MobiDB-lite"/>
    </source>
</evidence>
<dbReference type="PROSITE" id="PS50294">
    <property type="entry name" value="WD_REPEATS_REGION"/>
    <property type="match status" value="2"/>
</dbReference>
<gene>
    <name evidence="6" type="ORF">HBR001_LOCUS1341</name>
</gene>
<protein>
    <recommendedName>
        <fullName evidence="5">FHA domain-containing protein</fullName>
    </recommendedName>
</protein>
<dbReference type="Pfam" id="PF00400">
    <property type="entry name" value="WD40"/>
    <property type="match status" value="4"/>
</dbReference>
<dbReference type="InterPro" id="IPR008984">
    <property type="entry name" value="SMAD_FHA_dom_sf"/>
</dbReference>
<dbReference type="InterPro" id="IPR019775">
    <property type="entry name" value="WD40_repeat_CS"/>
</dbReference>
<dbReference type="PROSITE" id="PS00678">
    <property type="entry name" value="WD_REPEATS_1"/>
    <property type="match status" value="1"/>
</dbReference>
<dbReference type="SUPFAM" id="SSF50978">
    <property type="entry name" value="WD40 repeat-like"/>
    <property type="match status" value="1"/>
</dbReference>
<dbReference type="InterPro" id="IPR051858">
    <property type="entry name" value="WD_repeat_GAD-1"/>
</dbReference>
<feature type="compositionally biased region" description="Basic and acidic residues" evidence="4">
    <location>
        <begin position="207"/>
        <end position="228"/>
    </location>
</feature>
<evidence type="ECO:0000256" key="2">
    <source>
        <dbReference type="ARBA" id="ARBA00022737"/>
    </source>
</evidence>
<dbReference type="SUPFAM" id="SSF49879">
    <property type="entry name" value="SMAD/FHA domain"/>
    <property type="match status" value="1"/>
</dbReference>
<comment type="caution">
    <text evidence="6">The sequence shown here is derived from an EMBL/GenBank/DDBJ whole genome shotgun (WGS) entry which is preliminary data.</text>
</comment>
<name>A0AAV0T6C5_HYABA</name>
<dbReference type="PRINTS" id="PR00320">
    <property type="entry name" value="GPROTEINBRPT"/>
</dbReference>
<evidence type="ECO:0000256" key="1">
    <source>
        <dbReference type="ARBA" id="ARBA00022574"/>
    </source>
</evidence>
<dbReference type="PROSITE" id="PS50082">
    <property type="entry name" value="WD_REPEATS_2"/>
    <property type="match status" value="2"/>
</dbReference>
<feature type="region of interest" description="Disordered" evidence="4">
    <location>
        <begin position="203"/>
        <end position="238"/>
    </location>
</feature>
<sequence>MAYRAPKWSASPVHRNRHAKLQVHEGSESAEHFPVGAQSCYVLGRSEEMSDIRLPHPSVSRRHAVVTHDQRGRICLMDLDSAQGTFVNGQEIAPHKPRALHDGDRITLGASSKTFVFRNAVVDDKAKGQDERVLPGAASRNPELQQMMREMQSFGNKKRHKKHDDRELLVASEAKAEERQKRQAEIAAMTAQMMQTPAEVATNVIASEEKRVRDNSGEESSSAEHESEGDNEDDNDVALRYGLPKSHEVVLESHIKGLACVAVDLPGARVATGSTDYHVKLWDFAGMARHVRPFRDVEVDEGHPVVAVSYSPSGDRLLVVTGSSQPKVITREGVEEVQFAKGDMYVVDMANTNGHTHTATGGQWHPKVREQMITSSLDGTVRLWNLEGKQTFNKLVNTSVFKLKDRRGRRCGVTACRFNPEGGLIAGATMDGQVQCIDPRKAYAGAAIVIRDAHADGGGGVGVSSIRFSPDGKLMASRSCSDDTVKIWDMRKTKQSLKVFHGIEGVFGTCNLAFNHSGTAIAAGTSVQKGKGLHGQVLFLDVHTPGLLEPVARIDMKEDESAVCVEWHHGINQIFVGSSTGACRVRYDPRQSTKGVLLSATKKLKAQGNDSGVRIDSAGKVYTPHALPMYRDDTPGSHKRKFEKVRADPKKSHAPERPMTGPGMGGKISGSTTFTQYFMSSHIKSSFREEDPRQAILKYAKEAETDPQFFGAAYSKEKMDPRYQLAKQTVEEEKLAREEEDRRLLQP</sequence>
<evidence type="ECO:0000259" key="5">
    <source>
        <dbReference type="PROSITE" id="PS50006"/>
    </source>
</evidence>
<dbReference type="Pfam" id="PF00498">
    <property type="entry name" value="FHA"/>
    <property type="match status" value="1"/>
</dbReference>
<feature type="domain" description="FHA" evidence="5">
    <location>
        <begin position="41"/>
        <end position="92"/>
    </location>
</feature>
<dbReference type="Gene3D" id="2.130.10.10">
    <property type="entry name" value="YVTN repeat-like/Quinoprotein amine dehydrogenase"/>
    <property type="match status" value="2"/>
</dbReference>
<dbReference type="Gene3D" id="2.60.200.20">
    <property type="match status" value="1"/>
</dbReference>
<dbReference type="PROSITE" id="PS50006">
    <property type="entry name" value="FHA_DOMAIN"/>
    <property type="match status" value="1"/>
</dbReference>
<dbReference type="InterPro" id="IPR015943">
    <property type="entry name" value="WD40/YVTN_repeat-like_dom_sf"/>
</dbReference>
<dbReference type="InterPro" id="IPR001680">
    <property type="entry name" value="WD40_rpt"/>
</dbReference>
<feature type="repeat" description="WD" evidence="3">
    <location>
        <begin position="352"/>
        <end position="394"/>
    </location>
</feature>
<dbReference type="InterPro" id="IPR000253">
    <property type="entry name" value="FHA_dom"/>
</dbReference>
<dbReference type="SMART" id="SM00320">
    <property type="entry name" value="WD40"/>
    <property type="match status" value="6"/>
</dbReference>
<dbReference type="SMART" id="SM00240">
    <property type="entry name" value="FHA"/>
    <property type="match status" value="1"/>
</dbReference>
<reference evidence="6" key="1">
    <citation type="submission" date="2022-12" db="EMBL/GenBank/DDBJ databases">
        <authorList>
            <person name="Webb A."/>
        </authorList>
    </citation>
    <scope>NUCLEOTIDE SEQUENCE</scope>
    <source>
        <strain evidence="6">Hp1</strain>
    </source>
</reference>
<feature type="repeat" description="WD" evidence="3">
    <location>
        <begin position="251"/>
        <end position="283"/>
    </location>
</feature>
<dbReference type="GO" id="GO:0035861">
    <property type="term" value="C:site of double-strand break"/>
    <property type="evidence" value="ECO:0007669"/>
    <property type="project" value="TreeGrafter"/>
</dbReference>
<organism evidence="6 7">
    <name type="scientific">Hyaloperonospora brassicae</name>
    <name type="common">Brassica downy mildew</name>
    <name type="synonym">Peronospora brassicae</name>
    <dbReference type="NCBI Taxonomy" id="162125"/>
    <lineage>
        <taxon>Eukaryota</taxon>
        <taxon>Sar</taxon>
        <taxon>Stramenopiles</taxon>
        <taxon>Oomycota</taxon>
        <taxon>Peronosporomycetes</taxon>
        <taxon>Peronosporales</taxon>
        <taxon>Peronosporaceae</taxon>
        <taxon>Hyaloperonospora</taxon>
    </lineage>
</organism>
<dbReference type="Proteomes" id="UP001162031">
    <property type="component" value="Unassembled WGS sequence"/>
</dbReference>
<dbReference type="InterPro" id="IPR020472">
    <property type="entry name" value="WD40_PAC1"/>
</dbReference>
<dbReference type="FunFam" id="2.130.10.10:FF:001319">
    <property type="entry name" value="Gastrulation defective protein 1"/>
    <property type="match status" value="1"/>
</dbReference>
<proteinExistence type="predicted"/>
<dbReference type="PANTHER" id="PTHR16017">
    <property type="entry name" value="GASTRULATION DEFECTIVE PROTEIN 1-RELATED"/>
    <property type="match status" value="1"/>
</dbReference>
<dbReference type="AlphaFoldDB" id="A0AAV0T6C5"/>
<keyword evidence="2" id="KW-0677">Repeat</keyword>
<feature type="compositionally biased region" description="Basic and acidic residues" evidence="4">
    <location>
        <begin position="644"/>
        <end position="656"/>
    </location>
</feature>
<accession>A0AAV0T6C5</accession>
<feature type="region of interest" description="Disordered" evidence="4">
    <location>
        <begin position="644"/>
        <end position="667"/>
    </location>
</feature>
<evidence type="ECO:0000313" key="7">
    <source>
        <dbReference type="Proteomes" id="UP001162031"/>
    </source>
</evidence>
<evidence type="ECO:0000256" key="3">
    <source>
        <dbReference type="PROSITE-ProRule" id="PRU00221"/>
    </source>
</evidence>